<name>A0ABS1RII5_9RHOB</name>
<accession>A0ABS1RII5</accession>
<sequence>PGGCLGRLGRGALPIDFSETADGSQRHALTGVVMAGPDPINGVERLGHLDMALLSLDATAPGLPRALPLARQMDEAADMVVIGYPARPGRSAFVDPATGAVSREIGNRLREIFGTDYGRKYVAPGRVIQGPGMLPGDSEGWAASHDCTTLGGNSGSVLVQFTATPSVAGLHFSGAPLTANKAHALGRVDQSPLGPITGAAWI</sequence>
<keyword evidence="2" id="KW-1185">Reference proteome</keyword>
<dbReference type="InterPro" id="IPR009003">
    <property type="entry name" value="Peptidase_S1_PA"/>
</dbReference>
<organism evidence="1 2">
    <name type="scientific">Rhodovulum visakhapatnamense</name>
    <dbReference type="NCBI Taxonomy" id="364297"/>
    <lineage>
        <taxon>Bacteria</taxon>
        <taxon>Pseudomonadati</taxon>
        <taxon>Pseudomonadota</taxon>
        <taxon>Alphaproteobacteria</taxon>
        <taxon>Rhodobacterales</taxon>
        <taxon>Paracoccaceae</taxon>
        <taxon>Rhodovulum</taxon>
    </lineage>
</organism>
<proteinExistence type="predicted"/>
<dbReference type="SUPFAM" id="SSF50494">
    <property type="entry name" value="Trypsin-like serine proteases"/>
    <property type="match status" value="1"/>
</dbReference>
<feature type="non-terminal residue" evidence="1">
    <location>
        <position position="1"/>
    </location>
</feature>
<dbReference type="Proteomes" id="UP000635853">
    <property type="component" value="Unassembled WGS sequence"/>
</dbReference>
<protein>
    <submittedName>
        <fullName evidence="1">Trypsin-like peptidase domain-containing protein</fullName>
    </submittedName>
</protein>
<gene>
    <name evidence="1" type="ORF">JMJ92_10105</name>
</gene>
<evidence type="ECO:0000313" key="1">
    <source>
        <dbReference type="EMBL" id="MBL3578506.1"/>
    </source>
</evidence>
<comment type="caution">
    <text evidence="1">The sequence shown here is derived from an EMBL/GenBank/DDBJ whole genome shotgun (WGS) entry which is preliminary data.</text>
</comment>
<dbReference type="EMBL" id="JAESIL010000035">
    <property type="protein sequence ID" value="MBL3578506.1"/>
    <property type="molecule type" value="Genomic_DNA"/>
</dbReference>
<reference evidence="2" key="1">
    <citation type="submission" date="2021-01" db="EMBL/GenBank/DDBJ databases">
        <title>Draft genomes of Rhodovulum sulfidophilum.</title>
        <authorList>
            <person name="Guzman M.S."/>
        </authorList>
    </citation>
    <scope>NUCLEOTIDE SEQUENCE [LARGE SCALE GENOMIC DNA]</scope>
    <source>
        <strain evidence="2">AB19</strain>
    </source>
</reference>
<evidence type="ECO:0000313" key="2">
    <source>
        <dbReference type="Proteomes" id="UP000635853"/>
    </source>
</evidence>